<dbReference type="Pfam" id="PF08445">
    <property type="entry name" value="FR47"/>
    <property type="match status" value="1"/>
</dbReference>
<dbReference type="Gene3D" id="3.40.630.30">
    <property type="match status" value="1"/>
</dbReference>
<dbReference type="InterPro" id="IPR013653">
    <property type="entry name" value="GCN5-like_dom"/>
</dbReference>
<dbReference type="SUPFAM" id="SSF55729">
    <property type="entry name" value="Acyl-CoA N-acyltransferases (Nat)"/>
    <property type="match status" value="1"/>
</dbReference>
<dbReference type="InterPro" id="IPR016181">
    <property type="entry name" value="Acyl_CoA_acyltransferase"/>
</dbReference>
<proteinExistence type="predicted"/>
<gene>
    <name evidence="2" type="ORF">N5P18_13990</name>
</gene>
<dbReference type="Proteomes" id="UP001381003">
    <property type="component" value="Chromosome"/>
</dbReference>
<sequence>MSQTVPMSHLLEWSGGDPVVRAEASSDVEVPALAIRAGAAWALAFVRPTHTHGVAIMLRGDHAALRELVGSAPFASWVSRARAKGASSVTLPRGLEDLGGLLGAVGGRWEFMSTRTAPATEPVEGLVELGPSERDEVQALLDMHNPGTDGQPFARAGQRWLGARDAAGALLAVGCCERERSGAPVLAGITTVPAARGRGLARAVTTELTRAAVAEHGWCTLGMYSHNDRARRIYLSLGYEVHAEWTSGRLA</sequence>
<reference evidence="2 3" key="1">
    <citation type="submission" date="2022-09" db="EMBL/GenBank/DDBJ databases">
        <title>Complete genome sequence of Janibacter terrae strain COS04-44, PCL-degrading bacteria isolated from oil spilled coast.</title>
        <authorList>
            <person name="Park H."/>
            <person name="Kim J.Y."/>
            <person name="An S.H."/>
            <person name="Lee C.M."/>
            <person name="Weon H.-Y."/>
        </authorList>
    </citation>
    <scope>NUCLEOTIDE SEQUENCE [LARGE SCALE GENOMIC DNA]</scope>
    <source>
        <strain evidence="2 3">COS04-44</strain>
    </source>
</reference>
<dbReference type="PROSITE" id="PS51186">
    <property type="entry name" value="GNAT"/>
    <property type="match status" value="1"/>
</dbReference>
<keyword evidence="3" id="KW-1185">Reference proteome</keyword>
<evidence type="ECO:0000313" key="3">
    <source>
        <dbReference type="Proteomes" id="UP001381003"/>
    </source>
</evidence>
<accession>A0ABZ2FF41</accession>
<dbReference type="RefSeq" id="WP_338538000.1">
    <property type="nucleotide sequence ID" value="NZ_CP104874.1"/>
</dbReference>
<dbReference type="EMBL" id="CP104874">
    <property type="protein sequence ID" value="WWF04772.1"/>
    <property type="molecule type" value="Genomic_DNA"/>
</dbReference>
<dbReference type="InterPro" id="IPR000182">
    <property type="entry name" value="GNAT_dom"/>
</dbReference>
<evidence type="ECO:0000259" key="1">
    <source>
        <dbReference type="PROSITE" id="PS51186"/>
    </source>
</evidence>
<feature type="domain" description="N-acetyltransferase" evidence="1">
    <location>
        <begin position="112"/>
        <end position="251"/>
    </location>
</feature>
<organism evidence="2 3">
    <name type="scientific">Janibacter terrae</name>
    <dbReference type="NCBI Taxonomy" id="103817"/>
    <lineage>
        <taxon>Bacteria</taxon>
        <taxon>Bacillati</taxon>
        <taxon>Actinomycetota</taxon>
        <taxon>Actinomycetes</taxon>
        <taxon>Micrococcales</taxon>
        <taxon>Intrasporangiaceae</taxon>
        <taxon>Janibacter</taxon>
    </lineage>
</organism>
<evidence type="ECO:0000313" key="2">
    <source>
        <dbReference type="EMBL" id="WWF04772.1"/>
    </source>
</evidence>
<protein>
    <submittedName>
        <fullName evidence="2">GNAT family N-acetyltransferase</fullName>
    </submittedName>
</protein>
<name>A0ABZ2FF41_9MICO</name>